<accession>A0A0F9RL45</accession>
<dbReference type="EMBL" id="LAZR01003473">
    <property type="protein sequence ID" value="KKN17953.1"/>
    <property type="molecule type" value="Genomic_DNA"/>
</dbReference>
<comment type="caution">
    <text evidence="1">The sequence shown here is derived from an EMBL/GenBank/DDBJ whole genome shotgun (WGS) entry which is preliminary data.</text>
</comment>
<reference evidence="1" key="1">
    <citation type="journal article" date="2015" name="Nature">
        <title>Complex archaea that bridge the gap between prokaryotes and eukaryotes.</title>
        <authorList>
            <person name="Spang A."/>
            <person name="Saw J.H."/>
            <person name="Jorgensen S.L."/>
            <person name="Zaremba-Niedzwiedzka K."/>
            <person name="Martijn J."/>
            <person name="Lind A.E."/>
            <person name="van Eijk R."/>
            <person name="Schleper C."/>
            <person name="Guy L."/>
            <person name="Ettema T.J."/>
        </authorList>
    </citation>
    <scope>NUCLEOTIDE SEQUENCE</scope>
</reference>
<name>A0A0F9RL45_9ZZZZ</name>
<organism evidence="1">
    <name type="scientific">marine sediment metagenome</name>
    <dbReference type="NCBI Taxonomy" id="412755"/>
    <lineage>
        <taxon>unclassified sequences</taxon>
        <taxon>metagenomes</taxon>
        <taxon>ecological metagenomes</taxon>
    </lineage>
</organism>
<protein>
    <submittedName>
        <fullName evidence="1">Uncharacterized protein</fullName>
    </submittedName>
</protein>
<dbReference type="AlphaFoldDB" id="A0A0F9RL45"/>
<evidence type="ECO:0000313" key="1">
    <source>
        <dbReference type="EMBL" id="KKN17953.1"/>
    </source>
</evidence>
<proteinExistence type="predicted"/>
<sequence>MKDVNVTRLIKKIKTAFDESDTCTKEEAAGIAEATGRIVAAIITNTKKEVTL</sequence>
<gene>
    <name evidence="1" type="ORF">LCGC14_0960610</name>
</gene>